<gene>
    <name evidence="2" type="ORF">U9M48_033135</name>
</gene>
<feature type="coiled-coil region" evidence="1">
    <location>
        <begin position="46"/>
        <end position="73"/>
    </location>
</feature>
<dbReference type="AlphaFoldDB" id="A0AAQ3X5Q9"/>
<protein>
    <submittedName>
        <fullName evidence="2">Uncharacterized protein</fullName>
    </submittedName>
</protein>
<keyword evidence="1" id="KW-0175">Coiled coil</keyword>
<evidence type="ECO:0000313" key="3">
    <source>
        <dbReference type="Proteomes" id="UP001341281"/>
    </source>
</evidence>
<dbReference type="EMBL" id="CP144751">
    <property type="protein sequence ID" value="WVZ86337.1"/>
    <property type="molecule type" value="Genomic_DNA"/>
</dbReference>
<evidence type="ECO:0000256" key="1">
    <source>
        <dbReference type="SAM" id="Coils"/>
    </source>
</evidence>
<keyword evidence="3" id="KW-1185">Reference proteome</keyword>
<reference evidence="2 3" key="1">
    <citation type="submission" date="2024-02" db="EMBL/GenBank/DDBJ databases">
        <title>High-quality chromosome-scale genome assembly of Pensacola bahiagrass (Paspalum notatum Flugge var. saurae).</title>
        <authorList>
            <person name="Vega J.M."/>
            <person name="Podio M."/>
            <person name="Orjuela J."/>
            <person name="Siena L.A."/>
            <person name="Pessino S.C."/>
            <person name="Combes M.C."/>
            <person name="Mariac C."/>
            <person name="Albertini E."/>
            <person name="Pupilli F."/>
            <person name="Ortiz J.P.A."/>
            <person name="Leblanc O."/>
        </authorList>
    </citation>
    <scope>NUCLEOTIDE SEQUENCE [LARGE SCALE GENOMIC DNA]</scope>
    <source>
        <strain evidence="2">R1</strain>
        <tissue evidence="2">Leaf</tissue>
    </source>
</reference>
<dbReference type="Proteomes" id="UP001341281">
    <property type="component" value="Chromosome 07"/>
</dbReference>
<proteinExistence type="predicted"/>
<sequence length="80" mass="9465">MQRVDSMNRYYEALQKQQFEEKVDGITESNAMYIGSKGPRNQKKQIEQMKKHMSHLEDEVQRLDEQMKTLEAALSSRTSR</sequence>
<accession>A0AAQ3X5Q9</accession>
<evidence type="ECO:0000313" key="2">
    <source>
        <dbReference type="EMBL" id="WVZ86337.1"/>
    </source>
</evidence>
<organism evidence="2 3">
    <name type="scientific">Paspalum notatum var. saurae</name>
    <dbReference type="NCBI Taxonomy" id="547442"/>
    <lineage>
        <taxon>Eukaryota</taxon>
        <taxon>Viridiplantae</taxon>
        <taxon>Streptophyta</taxon>
        <taxon>Embryophyta</taxon>
        <taxon>Tracheophyta</taxon>
        <taxon>Spermatophyta</taxon>
        <taxon>Magnoliopsida</taxon>
        <taxon>Liliopsida</taxon>
        <taxon>Poales</taxon>
        <taxon>Poaceae</taxon>
        <taxon>PACMAD clade</taxon>
        <taxon>Panicoideae</taxon>
        <taxon>Andropogonodae</taxon>
        <taxon>Paspaleae</taxon>
        <taxon>Paspalinae</taxon>
        <taxon>Paspalum</taxon>
    </lineage>
</organism>
<name>A0AAQ3X5Q9_PASNO</name>